<dbReference type="OrthoDB" id="6782479at2759"/>
<name>A0A9N9MSZ3_9CUCU</name>
<feature type="region of interest" description="Disordered" evidence="1">
    <location>
        <begin position="188"/>
        <end position="236"/>
    </location>
</feature>
<feature type="compositionally biased region" description="Basic residues" evidence="1">
    <location>
        <begin position="200"/>
        <end position="211"/>
    </location>
</feature>
<sequence>MDISSEDKMNFKIAEKICHYKVRESLEENISQSSGTKAPKKDIDEINIPNLINKSLEEAFKDVSNLGITIEKNDAFDLLLNVEEKLEETQENTCDLQTNDNENLLENLEVANEGSTDIGQNVLANDLVLVQDENLLEDNIDLKDYSDQKINISEGSPYLRVTLPNDKVRVIKKSSFIWLLDEGNGRNDIDIQPSSSQLGKKFKNSKARKQKGNQNNTRNNDDSDTDHSSDGDVIFMESDDSPYFEEEESPSEDIKEIKSIEQIKQGDFVLVSFVGGKRNAQKFNYICMYCAKDH</sequence>
<dbReference type="Proteomes" id="UP001152799">
    <property type="component" value="Chromosome 5"/>
</dbReference>
<organism evidence="2 3">
    <name type="scientific">Ceutorhynchus assimilis</name>
    <name type="common">cabbage seed weevil</name>
    <dbReference type="NCBI Taxonomy" id="467358"/>
    <lineage>
        <taxon>Eukaryota</taxon>
        <taxon>Metazoa</taxon>
        <taxon>Ecdysozoa</taxon>
        <taxon>Arthropoda</taxon>
        <taxon>Hexapoda</taxon>
        <taxon>Insecta</taxon>
        <taxon>Pterygota</taxon>
        <taxon>Neoptera</taxon>
        <taxon>Endopterygota</taxon>
        <taxon>Coleoptera</taxon>
        <taxon>Polyphaga</taxon>
        <taxon>Cucujiformia</taxon>
        <taxon>Curculionidae</taxon>
        <taxon>Ceutorhynchinae</taxon>
        <taxon>Ceutorhynchus</taxon>
    </lineage>
</organism>
<accession>A0A9N9MSZ3</accession>
<evidence type="ECO:0000313" key="3">
    <source>
        <dbReference type="Proteomes" id="UP001152799"/>
    </source>
</evidence>
<proteinExistence type="predicted"/>
<feature type="compositionally biased region" description="Basic and acidic residues" evidence="1">
    <location>
        <begin position="219"/>
        <end position="230"/>
    </location>
</feature>
<reference evidence="2" key="1">
    <citation type="submission" date="2022-01" db="EMBL/GenBank/DDBJ databases">
        <authorList>
            <person name="King R."/>
        </authorList>
    </citation>
    <scope>NUCLEOTIDE SEQUENCE</scope>
</reference>
<dbReference type="EMBL" id="OU892281">
    <property type="protein sequence ID" value="CAG9769733.1"/>
    <property type="molecule type" value="Genomic_DNA"/>
</dbReference>
<dbReference type="AlphaFoldDB" id="A0A9N9MSZ3"/>
<protein>
    <submittedName>
        <fullName evidence="2">Uncharacterized protein</fullName>
    </submittedName>
</protein>
<keyword evidence="3" id="KW-1185">Reference proteome</keyword>
<evidence type="ECO:0000256" key="1">
    <source>
        <dbReference type="SAM" id="MobiDB-lite"/>
    </source>
</evidence>
<evidence type="ECO:0000313" key="2">
    <source>
        <dbReference type="EMBL" id="CAG9769733.1"/>
    </source>
</evidence>
<gene>
    <name evidence="2" type="ORF">CEUTPL_LOCUS10235</name>
</gene>